<reference evidence="3" key="1">
    <citation type="submission" date="2018-05" db="EMBL/GenBank/DDBJ databases">
        <title>Algibacter marinivivus sp. nov., isolated from sample around a algae.</title>
        <authorList>
            <person name="Lu D."/>
        </authorList>
    </citation>
    <scope>NUCLEOTIDE SEQUENCE [LARGE SCALE GENOMIC DNA]</scope>
    <source>
        <strain evidence="3">ZY111</strain>
    </source>
</reference>
<evidence type="ECO:0000313" key="3">
    <source>
        <dbReference type="Proteomes" id="UP000245375"/>
    </source>
</evidence>
<dbReference type="InterPro" id="IPR037523">
    <property type="entry name" value="VOC_core"/>
</dbReference>
<evidence type="ECO:0000313" key="2">
    <source>
        <dbReference type="EMBL" id="PWH82830.1"/>
    </source>
</evidence>
<dbReference type="Proteomes" id="UP000245375">
    <property type="component" value="Unassembled WGS sequence"/>
</dbReference>
<dbReference type="CDD" id="cd06587">
    <property type="entry name" value="VOC"/>
    <property type="match status" value="1"/>
</dbReference>
<dbReference type="EMBL" id="QFRI01000002">
    <property type="protein sequence ID" value="PWH82830.1"/>
    <property type="molecule type" value="Genomic_DNA"/>
</dbReference>
<protein>
    <submittedName>
        <fullName evidence="2">Glyoxalase</fullName>
    </submittedName>
</protein>
<gene>
    <name evidence="2" type="ORF">DIS18_11420</name>
</gene>
<dbReference type="InterPro" id="IPR004360">
    <property type="entry name" value="Glyas_Fos-R_dOase_dom"/>
</dbReference>
<dbReference type="RefSeq" id="WP_109353184.1">
    <property type="nucleotide sequence ID" value="NZ_QFRI01000002.1"/>
</dbReference>
<dbReference type="Pfam" id="PF00903">
    <property type="entry name" value="Glyoxalase"/>
    <property type="match status" value="1"/>
</dbReference>
<accession>A0A2U2X4Y5</accession>
<name>A0A2U2X4Y5_9FLAO</name>
<proteinExistence type="predicted"/>
<comment type="caution">
    <text evidence="2">The sequence shown here is derived from an EMBL/GenBank/DDBJ whole genome shotgun (WGS) entry which is preliminary data.</text>
</comment>
<reference evidence="2 3" key="2">
    <citation type="submission" date="2018-05" db="EMBL/GenBank/DDBJ databases">
        <title>Algibacter marinivivus sp. nov., isolated from sample around a algae.</title>
        <authorList>
            <person name="Zhong X."/>
        </authorList>
    </citation>
    <scope>NUCLEOTIDE SEQUENCE [LARGE SCALE GENOMIC DNA]</scope>
    <source>
        <strain evidence="2 3">ZY111</strain>
    </source>
</reference>
<evidence type="ECO:0000259" key="1">
    <source>
        <dbReference type="PROSITE" id="PS51819"/>
    </source>
</evidence>
<dbReference type="OrthoDB" id="375220at2"/>
<dbReference type="InterPro" id="IPR029068">
    <property type="entry name" value="Glyas_Bleomycin-R_OHBP_Dase"/>
</dbReference>
<organism evidence="2 3">
    <name type="scientific">Algibacter marinivivus</name>
    <dbReference type="NCBI Taxonomy" id="2100723"/>
    <lineage>
        <taxon>Bacteria</taxon>
        <taxon>Pseudomonadati</taxon>
        <taxon>Bacteroidota</taxon>
        <taxon>Flavobacteriia</taxon>
        <taxon>Flavobacteriales</taxon>
        <taxon>Flavobacteriaceae</taxon>
        <taxon>Algibacter</taxon>
    </lineage>
</organism>
<dbReference type="AlphaFoldDB" id="A0A2U2X4Y5"/>
<dbReference type="Gene3D" id="3.10.180.10">
    <property type="entry name" value="2,3-Dihydroxybiphenyl 1,2-Dioxygenase, domain 1"/>
    <property type="match status" value="1"/>
</dbReference>
<feature type="domain" description="VOC" evidence="1">
    <location>
        <begin position="4"/>
        <end position="128"/>
    </location>
</feature>
<dbReference type="PROSITE" id="PS51819">
    <property type="entry name" value="VOC"/>
    <property type="match status" value="1"/>
</dbReference>
<sequence>MIRGLYETHLFVENLERSIDFYKNTLKLKQCRFNNERRTSFFWIGEDKKFMLGLWEKPKEEIDIRHFAFECEPDWIQNESVNFLKSHNIKYWNFLNDGNEGPMVFVWVPAISIYFNDPDGHELEFIGILNGKSKSDNEKRVVTYKEWLTIKDE</sequence>
<dbReference type="SUPFAM" id="SSF54593">
    <property type="entry name" value="Glyoxalase/Bleomycin resistance protein/Dihydroxybiphenyl dioxygenase"/>
    <property type="match status" value="1"/>
</dbReference>
<keyword evidence="3" id="KW-1185">Reference proteome</keyword>